<sequence>MLIPHFEEDGSVSNGSIRINKTIAELTEAGWSGEAKDKFMEKHIKNQEFYTNLIEDIKYVKNALENEEKPRAIRLKKQSEDFVNCIKRSGGGAALTNDDTGIISLQYGGQFQINNNVSECIDNYKKMNSKFEEILNLANGLSFTSFPIADDVLNLQNSLKNQTTSLTEFNDSFNEYCNGVRDMEENICSVFSKISGITVGISGITVGISEFRGISAISENGQVDKNKVIQLMLKNPNDLTNGEKELLSYVEKVLSKDEYAELKEQAIKEDNGQEIADNLKLKFGDTSIYGPLLELANNDGFLKSIKKSGEDFIIGAGNSLDKNIFWGTVFTVGGINQSSMPKSIPYKIGELAGDIGSFAFGAAEAGTGAGGELLGFTADGTVVLAPAGVALNAASLGLVTHGGAATIKSAHNFGEDLFSLIKGEGNKGASKAINPEWQSYFEDIEANTGRNLTHEQKNSVIEEIGKNPHNQKLTGQAYKDHRADFNNQKDDLILEWEQNTGQTWPTYENDVLSKNGNVYIKAGDKYDAHEIIPNVYNSPLEWWNLHPAARPGEHQGGVHGTDGAIKAIFK</sequence>
<dbReference type="RefSeq" id="WP_073539852.1">
    <property type="nucleotide sequence ID" value="NZ_CP018335.1"/>
</dbReference>
<dbReference type="Proteomes" id="UP000184604">
    <property type="component" value="Chromosome"/>
</dbReference>
<dbReference type="EMBL" id="CP018335">
    <property type="protein sequence ID" value="APM40253.1"/>
    <property type="molecule type" value="Genomic_DNA"/>
</dbReference>
<dbReference type="AlphaFoldDB" id="A0A1L5FBB1"/>
<organism evidence="1 2">
    <name type="scientific">Clostridium kluyveri</name>
    <dbReference type="NCBI Taxonomy" id="1534"/>
    <lineage>
        <taxon>Bacteria</taxon>
        <taxon>Bacillati</taxon>
        <taxon>Bacillota</taxon>
        <taxon>Clostridia</taxon>
        <taxon>Eubacteriales</taxon>
        <taxon>Clostridiaceae</taxon>
        <taxon>Clostridium</taxon>
    </lineage>
</organism>
<reference evidence="1 2" key="1">
    <citation type="submission" date="2016-12" db="EMBL/GenBank/DDBJ databases">
        <title>Complete genome sequence of Clostridium kluyveri JZZ isolated from the pit mud of a Chinese flavor liquor-making factory.</title>
        <authorList>
            <person name="Wang Y."/>
        </authorList>
    </citation>
    <scope>NUCLEOTIDE SEQUENCE [LARGE SCALE GENOMIC DNA]</scope>
    <source>
        <strain evidence="1 2">JZZ</strain>
    </source>
</reference>
<name>A0A1L5FBB1_CLOKL</name>
<evidence type="ECO:0000313" key="1">
    <source>
        <dbReference type="EMBL" id="APM40253.1"/>
    </source>
</evidence>
<accession>A0A1L5FBB1</accession>
<gene>
    <name evidence="1" type="ORF">BS101_16680</name>
</gene>
<protein>
    <recommendedName>
        <fullName evidence="3">LXG domain-containing protein</fullName>
    </recommendedName>
</protein>
<evidence type="ECO:0008006" key="3">
    <source>
        <dbReference type="Google" id="ProtNLM"/>
    </source>
</evidence>
<evidence type="ECO:0000313" key="2">
    <source>
        <dbReference type="Proteomes" id="UP000184604"/>
    </source>
</evidence>
<proteinExistence type="predicted"/>
<dbReference type="OrthoDB" id="3261089at2"/>